<protein>
    <recommendedName>
        <fullName evidence="4">SnoaL-like domain-containing protein</fullName>
    </recommendedName>
</protein>
<proteinExistence type="predicted"/>
<gene>
    <name evidence="2" type="ORF">PXH66_07175</name>
</gene>
<dbReference type="KEGG" id="slom:PXH66_07175"/>
<evidence type="ECO:0000256" key="1">
    <source>
        <dbReference type="SAM" id="SignalP"/>
    </source>
</evidence>
<reference evidence="2" key="1">
    <citation type="submission" date="2023-03" db="EMBL/GenBank/DDBJ databases">
        <title>Lomoglobus Profundus gen. nov., sp. nov., a novel member of the phylum Verrucomicrobia, isolated from deep-marine sediment of South China Sea.</title>
        <authorList>
            <person name="Ahmad T."/>
            <person name="Ishaq S.E."/>
            <person name="Wang F."/>
        </authorList>
    </citation>
    <scope>NUCLEOTIDE SEQUENCE</scope>
    <source>
        <strain evidence="2">LMO-M01</strain>
    </source>
</reference>
<feature type="signal peptide" evidence="1">
    <location>
        <begin position="1"/>
        <end position="22"/>
    </location>
</feature>
<name>A0AAF0I4R1_9BACT</name>
<evidence type="ECO:0000313" key="3">
    <source>
        <dbReference type="Proteomes" id="UP001218638"/>
    </source>
</evidence>
<organism evidence="2 3">
    <name type="scientific">Synoicihabitans lomoniglobus</name>
    <dbReference type="NCBI Taxonomy" id="2909285"/>
    <lineage>
        <taxon>Bacteria</taxon>
        <taxon>Pseudomonadati</taxon>
        <taxon>Verrucomicrobiota</taxon>
        <taxon>Opitutia</taxon>
        <taxon>Opitutales</taxon>
        <taxon>Opitutaceae</taxon>
        <taxon>Synoicihabitans</taxon>
    </lineage>
</organism>
<dbReference type="EMBL" id="CP119075">
    <property type="protein sequence ID" value="WED66630.1"/>
    <property type="molecule type" value="Genomic_DNA"/>
</dbReference>
<feature type="chain" id="PRO_5042237289" description="SnoaL-like domain-containing protein" evidence="1">
    <location>
        <begin position="23"/>
        <end position="174"/>
    </location>
</feature>
<dbReference type="Gene3D" id="3.10.450.50">
    <property type="match status" value="1"/>
</dbReference>
<dbReference type="Proteomes" id="UP001218638">
    <property type="component" value="Chromosome"/>
</dbReference>
<dbReference type="SUPFAM" id="SSF54427">
    <property type="entry name" value="NTF2-like"/>
    <property type="match status" value="1"/>
</dbReference>
<dbReference type="AlphaFoldDB" id="A0AAF0I4R1"/>
<dbReference type="InterPro" id="IPR032710">
    <property type="entry name" value="NTF2-like_dom_sf"/>
</dbReference>
<evidence type="ECO:0008006" key="4">
    <source>
        <dbReference type="Google" id="ProtNLM"/>
    </source>
</evidence>
<dbReference type="RefSeq" id="WP_330927978.1">
    <property type="nucleotide sequence ID" value="NZ_CP119075.1"/>
</dbReference>
<evidence type="ECO:0000313" key="2">
    <source>
        <dbReference type="EMBL" id="WED66630.1"/>
    </source>
</evidence>
<accession>A0AAF0I4R1</accession>
<keyword evidence="3" id="KW-1185">Reference proteome</keyword>
<sequence length="174" mass="20365">MHIRNLLALCALVTGGTASATAAETKPMEVYTNDSAEWIPLYGETWWDYYHPDWEGAFPGGRSNRFHEQYVQAQWFKNQITKDWKIFNKSYVFDGEWFAVEWHYQATYLSDNFTEWETTLGIGRIVDGKMILWTEYFDDSVGKLQKLALMPFPEEGETVFPWPAKARISLPYRP</sequence>
<keyword evidence="1" id="KW-0732">Signal</keyword>